<feature type="compositionally biased region" description="Polar residues" evidence="1">
    <location>
        <begin position="38"/>
        <end position="47"/>
    </location>
</feature>
<gene>
    <name evidence="3" type="ORF">GCM10011487_24870</name>
</gene>
<feature type="region of interest" description="Disordered" evidence="1">
    <location>
        <begin position="28"/>
        <end position="57"/>
    </location>
</feature>
<organism evidence="3 4">
    <name type="scientific">Steroidobacter agaridevorans</name>
    <dbReference type="NCBI Taxonomy" id="2695856"/>
    <lineage>
        <taxon>Bacteria</taxon>
        <taxon>Pseudomonadati</taxon>
        <taxon>Pseudomonadota</taxon>
        <taxon>Gammaproteobacteria</taxon>
        <taxon>Steroidobacterales</taxon>
        <taxon>Steroidobacteraceae</taxon>
        <taxon>Steroidobacter</taxon>
    </lineage>
</organism>
<proteinExistence type="predicted"/>
<dbReference type="RefSeq" id="WP_161812161.1">
    <property type="nucleotide sequence ID" value="NZ_BLJN01000002.1"/>
</dbReference>
<dbReference type="AlphaFoldDB" id="A0A829YB29"/>
<evidence type="ECO:0000313" key="3">
    <source>
        <dbReference type="EMBL" id="GFE80487.1"/>
    </source>
</evidence>
<evidence type="ECO:0000313" key="4">
    <source>
        <dbReference type="Proteomes" id="UP000445000"/>
    </source>
</evidence>
<reference evidence="4" key="1">
    <citation type="submission" date="2020-01" db="EMBL/GenBank/DDBJ databases">
        <title>'Steroidobacter agaridevorans' sp. nov., agar-degrading bacteria isolated from rhizosphere soils.</title>
        <authorList>
            <person name="Ikenaga M."/>
            <person name="Kataoka M."/>
            <person name="Murouchi A."/>
            <person name="Katsuragi S."/>
            <person name="Sakai M."/>
        </authorList>
    </citation>
    <scope>NUCLEOTIDE SEQUENCE [LARGE SCALE GENOMIC DNA]</scope>
    <source>
        <strain evidence="4">YU21-B</strain>
    </source>
</reference>
<sequence length="360" mass="39489">MVRVLSTGLLTIAMISLGAQASDWVAPRTADGKPDLQGNWSNETQTPLERMGKQGPTLTDEQAAALENRAQLVEEFRDRPSDPDAPPPSKGGDGALSPPGNKTFVEQIAEAAGGAVGGYNGFWLDPGNKVIRIDGVARSSIIVDPPDGRIPALTADGKQRVSERMALMRKFGEYDHPEVRPLSDRCIISFGSNAGPPMLPNYFYNNNYTIVQTQDHVMIMTEMNHDARVIRLRATAHAPSQVQPWFGDSIGHWEGDTLVVETTNIHPTQLAQTSPLWPYRGASEKLKVTERFTRTGPNVLLYKFTVEDPSTFTAPFSGELPFNRIDELIHEYACHEGNYALPGILAGARAEEQAKAEKKQ</sequence>
<dbReference type="Proteomes" id="UP000445000">
    <property type="component" value="Unassembled WGS sequence"/>
</dbReference>
<evidence type="ECO:0000256" key="2">
    <source>
        <dbReference type="SAM" id="SignalP"/>
    </source>
</evidence>
<comment type="caution">
    <text evidence="3">The sequence shown here is derived from an EMBL/GenBank/DDBJ whole genome shotgun (WGS) entry which is preliminary data.</text>
</comment>
<feature type="region of interest" description="Disordered" evidence="1">
    <location>
        <begin position="75"/>
        <end position="101"/>
    </location>
</feature>
<keyword evidence="4" id="KW-1185">Reference proteome</keyword>
<name>A0A829YB29_9GAMM</name>
<protein>
    <submittedName>
        <fullName evidence="3">Uncharacterized protein</fullName>
    </submittedName>
</protein>
<evidence type="ECO:0000256" key="1">
    <source>
        <dbReference type="SAM" id="MobiDB-lite"/>
    </source>
</evidence>
<dbReference type="EMBL" id="BLJN01000002">
    <property type="protein sequence ID" value="GFE80487.1"/>
    <property type="molecule type" value="Genomic_DNA"/>
</dbReference>
<keyword evidence="2" id="KW-0732">Signal</keyword>
<feature type="signal peptide" evidence="2">
    <location>
        <begin position="1"/>
        <end position="21"/>
    </location>
</feature>
<accession>A0A829YB29</accession>
<feature type="chain" id="PRO_5032932546" evidence="2">
    <location>
        <begin position="22"/>
        <end position="360"/>
    </location>
</feature>